<feature type="domain" description="Periplasmic binding protein" evidence="3">
    <location>
        <begin position="42"/>
        <end position="292"/>
    </location>
</feature>
<dbReference type="OrthoDB" id="9773673at2"/>
<dbReference type="AlphaFoldDB" id="A0A4S4FUQ1"/>
<dbReference type="InterPro" id="IPR050555">
    <property type="entry name" value="Bact_Solute-Bind_Prot2"/>
</dbReference>
<dbReference type="Pfam" id="PF13407">
    <property type="entry name" value="Peripla_BP_4"/>
    <property type="match status" value="1"/>
</dbReference>
<evidence type="ECO:0000313" key="5">
    <source>
        <dbReference type="Proteomes" id="UP000309133"/>
    </source>
</evidence>
<comment type="subcellular location">
    <subcellularLocation>
        <location evidence="1">Cell envelope</location>
    </subcellularLocation>
</comment>
<reference evidence="4 5" key="1">
    <citation type="submission" date="2019-04" db="EMBL/GenBank/DDBJ databases">
        <authorList>
            <person name="Jiang L."/>
        </authorList>
    </citation>
    <scope>NUCLEOTIDE SEQUENCE [LARGE SCALE GENOMIC DNA]</scope>
    <source>
        <strain evidence="4 5">YIM 131853</strain>
    </source>
</reference>
<dbReference type="InterPro" id="IPR028082">
    <property type="entry name" value="Peripla_BP_I"/>
</dbReference>
<proteinExistence type="predicted"/>
<dbReference type="InterPro" id="IPR025997">
    <property type="entry name" value="SBP_2_dom"/>
</dbReference>
<dbReference type="Proteomes" id="UP000309133">
    <property type="component" value="Unassembled WGS sequence"/>
</dbReference>
<organism evidence="4 5">
    <name type="scientific">Naasia lichenicola</name>
    <dbReference type="NCBI Taxonomy" id="2565933"/>
    <lineage>
        <taxon>Bacteria</taxon>
        <taxon>Bacillati</taxon>
        <taxon>Actinomycetota</taxon>
        <taxon>Actinomycetes</taxon>
        <taxon>Micrococcales</taxon>
        <taxon>Microbacteriaceae</taxon>
        <taxon>Naasia</taxon>
    </lineage>
</organism>
<evidence type="ECO:0000313" key="4">
    <source>
        <dbReference type="EMBL" id="THG33565.1"/>
    </source>
</evidence>
<evidence type="ECO:0000259" key="3">
    <source>
        <dbReference type="Pfam" id="PF13407"/>
    </source>
</evidence>
<dbReference type="EMBL" id="SSSM01000001">
    <property type="protein sequence ID" value="THG33565.1"/>
    <property type="molecule type" value="Genomic_DNA"/>
</dbReference>
<name>A0A4S4FUQ1_9MICO</name>
<dbReference type="PANTHER" id="PTHR30036:SF1">
    <property type="entry name" value="D-XYLOSE-BINDING PERIPLASMIC PROTEIN"/>
    <property type="match status" value="1"/>
</dbReference>
<dbReference type="PANTHER" id="PTHR30036">
    <property type="entry name" value="D-XYLOSE-BINDING PERIPLASMIC PROTEIN"/>
    <property type="match status" value="1"/>
</dbReference>
<evidence type="ECO:0000256" key="1">
    <source>
        <dbReference type="ARBA" id="ARBA00004196"/>
    </source>
</evidence>
<dbReference type="SUPFAM" id="SSF53822">
    <property type="entry name" value="Periplasmic binding protein-like I"/>
    <property type="match status" value="1"/>
</dbReference>
<protein>
    <submittedName>
        <fullName evidence="4">Sugar ABC transporter substrate-binding protein</fullName>
    </submittedName>
</protein>
<keyword evidence="5" id="KW-1185">Reference proteome</keyword>
<comment type="caution">
    <text evidence="4">The sequence shown here is derived from an EMBL/GenBank/DDBJ whole genome shotgun (WGS) entry which is preliminary data.</text>
</comment>
<dbReference type="Gene3D" id="3.40.50.2300">
    <property type="match status" value="2"/>
</dbReference>
<accession>A0A4S4FUQ1</accession>
<gene>
    <name evidence="4" type="ORF">E6C64_00550</name>
</gene>
<evidence type="ECO:0000256" key="2">
    <source>
        <dbReference type="ARBA" id="ARBA00022729"/>
    </source>
</evidence>
<dbReference type="GO" id="GO:0030246">
    <property type="term" value="F:carbohydrate binding"/>
    <property type="evidence" value="ECO:0007669"/>
    <property type="project" value="TreeGrafter"/>
</dbReference>
<keyword evidence="2" id="KW-0732">Signal</keyword>
<sequence length="349" mass="35732">MSLLAVGASIIALSGCSAGGPTTGGDSSEGAASTRACVILPDADSGTRWERGDRPALDKALKDAGYDTDIQNAKSDTTAYATIADQQLAQGCGVMILIDYQGAAIQVAAKAKAQGIPVIAYDRPIEGADYYVSFDNFHVGELQGQSLLDGLEAAGVDPKAAQVIYVGGDATDGNAKQFHDGADSILKAAGVVPVFETKGTWVAAEAGTAFEQAYTTVQGNLDGVWVANDTNAQAVIAVLDKNGKKIPVTGQDASIIGLQNVLLGKQVSTIYKPFTVEADAASKLAIQILGGESPSVADKTDDGVPYVKLDPEVITPDKVVDVIDGGDATYADVCTADVKAACDAAGLTE</sequence>
<dbReference type="GO" id="GO:0030288">
    <property type="term" value="C:outer membrane-bounded periplasmic space"/>
    <property type="evidence" value="ECO:0007669"/>
    <property type="project" value="TreeGrafter"/>
</dbReference>